<proteinExistence type="predicted"/>
<dbReference type="InterPro" id="IPR044855">
    <property type="entry name" value="CoA-Trfase_III_dom3_sf"/>
</dbReference>
<dbReference type="InterPro" id="IPR050483">
    <property type="entry name" value="CoA-transferase_III_domain"/>
</dbReference>
<name>A0A381XBZ9_9ZZZZ</name>
<reference evidence="2" key="1">
    <citation type="submission" date="2018-05" db="EMBL/GenBank/DDBJ databases">
        <authorList>
            <person name="Lanie J.A."/>
            <person name="Ng W.-L."/>
            <person name="Kazmierczak K.M."/>
            <person name="Andrzejewski T.M."/>
            <person name="Davidsen T.M."/>
            <person name="Wayne K.J."/>
            <person name="Tettelin H."/>
            <person name="Glass J.I."/>
            <person name="Rusch D."/>
            <person name="Podicherti R."/>
            <person name="Tsui H.-C.T."/>
            <person name="Winkler M.E."/>
        </authorList>
    </citation>
    <scope>NUCLEOTIDE SEQUENCE</scope>
</reference>
<gene>
    <name evidence="2" type="ORF">METZ01_LOCUS114885</name>
</gene>
<dbReference type="Gene3D" id="3.40.50.10540">
    <property type="entry name" value="Crotonobetainyl-coa:carnitine coa-transferase, domain 1"/>
    <property type="match status" value="1"/>
</dbReference>
<evidence type="ECO:0000256" key="1">
    <source>
        <dbReference type="ARBA" id="ARBA00022679"/>
    </source>
</evidence>
<keyword evidence="1" id="KW-0808">Transferase</keyword>
<dbReference type="GO" id="GO:0008410">
    <property type="term" value="F:CoA-transferase activity"/>
    <property type="evidence" value="ECO:0007669"/>
    <property type="project" value="TreeGrafter"/>
</dbReference>
<evidence type="ECO:0008006" key="3">
    <source>
        <dbReference type="Google" id="ProtNLM"/>
    </source>
</evidence>
<dbReference type="Pfam" id="PF02515">
    <property type="entry name" value="CoA_transf_3"/>
    <property type="match status" value="1"/>
</dbReference>
<dbReference type="Gene3D" id="3.30.1540.10">
    <property type="entry name" value="formyl-coa transferase, domain 3"/>
    <property type="match status" value="1"/>
</dbReference>
<organism evidence="2">
    <name type="scientific">marine metagenome</name>
    <dbReference type="NCBI Taxonomy" id="408172"/>
    <lineage>
        <taxon>unclassified sequences</taxon>
        <taxon>metagenomes</taxon>
        <taxon>ecological metagenomes</taxon>
    </lineage>
</organism>
<feature type="non-terminal residue" evidence="2">
    <location>
        <position position="316"/>
    </location>
</feature>
<dbReference type="InterPro" id="IPR023606">
    <property type="entry name" value="CoA-Trfase_III_dom_1_sf"/>
</dbReference>
<protein>
    <recommendedName>
        <fullName evidence="3">Formyl-CoA transferase</fullName>
    </recommendedName>
</protein>
<dbReference type="EMBL" id="UINC01014563">
    <property type="protein sequence ID" value="SVA62031.1"/>
    <property type="molecule type" value="Genomic_DNA"/>
</dbReference>
<dbReference type="PANTHER" id="PTHR48207:SF3">
    <property type="entry name" value="SUCCINATE--HYDROXYMETHYLGLUTARATE COA-TRANSFERASE"/>
    <property type="match status" value="1"/>
</dbReference>
<dbReference type="InterPro" id="IPR003673">
    <property type="entry name" value="CoA-Trfase_fam_III"/>
</dbReference>
<dbReference type="AlphaFoldDB" id="A0A381XBZ9"/>
<accession>A0A381XBZ9</accession>
<dbReference type="PANTHER" id="PTHR48207">
    <property type="entry name" value="SUCCINATE--HYDROXYMETHYLGLUTARATE COA-TRANSFERASE"/>
    <property type="match status" value="1"/>
</dbReference>
<evidence type="ECO:0000313" key="2">
    <source>
        <dbReference type="EMBL" id="SVA62031.1"/>
    </source>
</evidence>
<sequence>MDILKNIKVLDFGRYIAGPYCAALLGDLGAEVIRIERLVGSEDRYVHPIDSDGGEGAMFMQMNRNKKGITLNPTKEGAKEIVKKLTESADVIVANLPPQTLKKMGIDYETLKKYNPRIILTTVSAFGHGGPYSERVGFDGVGQAMSGATHLTGYPEEPIKAYSPYVDYGTASLTAMGTLAAIIEREKTGKGQIVEGALFATSLAFMNTHIIEQAITKKNRKAIGNKSPYAGPVDILKTKDGWIVVQVLGDPLFKRWVNLVGAEDLLEDIRFSTDNKRGENAKILSERTQKWCKNFTKDQALELLAEAQVPAGPVNN</sequence>
<dbReference type="SUPFAM" id="SSF89796">
    <property type="entry name" value="CoA-transferase family III (CaiB/BaiF)"/>
    <property type="match status" value="1"/>
</dbReference>